<evidence type="ECO:0000313" key="2">
    <source>
        <dbReference type="Proteomes" id="UP000554004"/>
    </source>
</evidence>
<sequence length="151" mass="17571">MKENTVIDNFVFVIVEQEEYILRSMELNLNRRGITPLCISYVNIKQVSDVVKDIHSSGKYPYIYLGEVVDYSLKTDDTRIVQELADSHQKGGVLIPLSLDSDLQRYYWFHFVNESNWVVPEEDAVDIESECKSFLNNLHNDEQSVEFNCIN</sequence>
<protein>
    <submittedName>
        <fullName evidence="1">Uncharacterized protein</fullName>
    </submittedName>
</protein>
<reference evidence="1 2" key="1">
    <citation type="journal article" date="2020" name="Biotechnol. Biofuels">
        <title>New insights from the biogas microbiome by comprehensive genome-resolved metagenomics of nearly 1600 species originating from multiple anaerobic digesters.</title>
        <authorList>
            <person name="Campanaro S."/>
            <person name="Treu L."/>
            <person name="Rodriguez-R L.M."/>
            <person name="Kovalovszki A."/>
            <person name="Ziels R.M."/>
            <person name="Maus I."/>
            <person name="Zhu X."/>
            <person name="Kougias P.G."/>
            <person name="Basile A."/>
            <person name="Luo G."/>
            <person name="Schluter A."/>
            <person name="Konstantinidis K.T."/>
            <person name="Angelidaki I."/>
        </authorList>
    </citation>
    <scope>NUCLEOTIDE SEQUENCE [LARGE SCALE GENOMIC DNA]</scope>
    <source>
        <strain evidence="1">AS06rmzACSIP_421</strain>
    </source>
</reference>
<evidence type="ECO:0000313" key="1">
    <source>
        <dbReference type="EMBL" id="NLE30714.1"/>
    </source>
</evidence>
<accession>A0A847ETS3</accession>
<dbReference type="EMBL" id="JAAZAL010000014">
    <property type="protein sequence ID" value="NLE30714.1"/>
    <property type="molecule type" value="Genomic_DNA"/>
</dbReference>
<proteinExistence type="predicted"/>
<name>A0A847ETS3_9BACT</name>
<dbReference type="AlphaFoldDB" id="A0A847ETS3"/>
<comment type="caution">
    <text evidence="1">The sequence shown here is derived from an EMBL/GenBank/DDBJ whole genome shotgun (WGS) entry which is preliminary data.</text>
</comment>
<organism evidence="1 2">
    <name type="scientific">Candidatus Dojkabacteria bacterium</name>
    <dbReference type="NCBI Taxonomy" id="2099670"/>
    <lineage>
        <taxon>Bacteria</taxon>
        <taxon>Candidatus Dojkabacteria</taxon>
    </lineage>
</organism>
<gene>
    <name evidence="1" type="ORF">GX618_00345</name>
</gene>
<dbReference type="Proteomes" id="UP000554004">
    <property type="component" value="Unassembled WGS sequence"/>
</dbReference>